<gene>
    <name evidence="4" type="ORF">CHK_1552</name>
</gene>
<dbReference type="AlphaFoldDB" id="A0A0M2NLP7"/>
<dbReference type="InterPro" id="IPR053162">
    <property type="entry name" value="DnaD"/>
</dbReference>
<proteinExistence type="inferred from homology"/>
<feature type="domain" description="DnaB/C C-terminal" evidence="3">
    <location>
        <begin position="380"/>
        <end position="440"/>
    </location>
</feature>
<protein>
    <submittedName>
        <fullName evidence="4">DNA replication protein dnaD</fullName>
    </submittedName>
</protein>
<evidence type="ECO:0000313" key="4">
    <source>
        <dbReference type="EMBL" id="KKI51165.1"/>
    </source>
</evidence>
<dbReference type="OrthoDB" id="1652900at2"/>
<dbReference type="STRING" id="270498.CHK_1552"/>
<comment type="caution">
    <text evidence="4">The sequence shown here is derived from an EMBL/GenBank/DDBJ whole genome shotgun (WGS) entry which is preliminary data.</text>
</comment>
<feature type="compositionally biased region" description="Basic and acidic residues" evidence="2">
    <location>
        <begin position="447"/>
        <end position="482"/>
    </location>
</feature>
<dbReference type="Proteomes" id="UP000034076">
    <property type="component" value="Unassembled WGS sequence"/>
</dbReference>
<dbReference type="PANTHER" id="PTHR37293:SF5">
    <property type="entry name" value="DNA REPLICATION PROTEIN"/>
    <property type="match status" value="1"/>
</dbReference>
<accession>A0A0M2NLP7</accession>
<dbReference type="Gene3D" id="1.10.10.630">
    <property type="entry name" value="DnaD domain-like"/>
    <property type="match status" value="4"/>
</dbReference>
<evidence type="ECO:0000313" key="5">
    <source>
        <dbReference type="Proteomes" id="UP000034076"/>
    </source>
</evidence>
<dbReference type="Pfam" id="PF07261">
    <property type="entry name" value="DnaB_2"/>
    <property type="match status" value="4"/>
</dbReference>
<evidence type="ECO:0000259" key="3">
    <source>
        <dbReference type="Pfam" id="PF07261"/>
    </source>
</evidence>
<dbReference type="NCBIfam" id="TIGR01446">
    <property type="entry name" value="DnaD_dom"/>
    <property type="match status" value="1"/>
</dbReference>
<dbReference type="SUPFAM" id="SSF158499">
    <property type="entry name" value="DnaD domain-like"/>
    <property type="match status" value="3"/>
</dbReference>
<sequence>MVKFVLDEQAFTPVPTIFLKKYMCDAPADYVKVYLYGLCLANSGSQLSEVELEDELHLSSAQIESALNYWCLKNLLLKSGGKYSFVPIKAAPEEEAPKKRRAPLYEMQNFNEMLRTVLKRDLSGTELNKIYDYTDVFGLSQDVVLALVEYCVAERGNRISVAYLDKVAEAWSEEGVTTLELAQQKIEEYKAVSGGANKIMRLMGLHGKYPGRTEMDLYNKWTEKWGFTHEAIEYVMKDKEFSKEQPFKYLDAILRSLYDRGITSSRKISEFYNAQTKRRSNIKEVLAALKYSRINIAPKHETFYREWEEAGFSQRMILMACEQTVKLGSRRLEAVDSILKEWRSLNLESEEEIRAHLKKQNTLDSKIEQVYDCAGIEKAVGEMDRKNYIRLTQEKGLSHEVLMYAAEMSSLFQNPLSYMMKVLNNWADAGVDTLDKAKKQNLSRAFADAKRDQGVSQREYTEEEKQQRKENAYQEMERLYDE</sequence>
<dbReference type="InterPro" id="IPR034829">
    <property type="entry name" value="DnaD-like_sf"/>
</dbReference>
<evidence type="ECO:0000256" key="1">
    <source>
        <dbReference type="ARBA" id="ARBA00093462"/>
    </source>
</evidence>
<reference evidence="4 5" key="1">
    <citation type="submission" date="2015-04" db="EMBL/GenBank/DDBJ databases">
        <title>Draft genome sequence of bacteremic isolate Catabacter hongkongensis type strain HKU16T.</title>
        <authorList>
            <person name="Lau S.K."/>
            <person name="Teng J.L."/>
            <person name="Huang Y."/>
            <person name="Curreem S.O."/>
            <person name="Tsui S.K."/>
            <person name="Woo P.C."/>
        </authorList>
    </citation>
    <scope>NUCLEOTIDE SEQUENCE [LARGE SCALE GENOMIC DNA]</scope>
    <source>
        <strain evidence="4 5">HKU16</strain>
    </source>
</reference>
<dbReference type="RefSeq" id="WP_046443406.1">
    <property type="nucleotide sequence ID" value="NZ_LAYJ01000088.1"/>
</dbReference>
<feature type="domain" description="DnaB/C C-terminal" evidence="3">
    <location>
        <begin position="117"/>
        <end position="185"/>
    </location>
</feature>
<keyword evidence="5" id="KW-1185">Reference proteome</keyword>
<feature type="domain" description="DnaB/C C-terminal" evidence="3">
    <location>
        <begin position="302"/>
        <end position="356"/>
    </location>
</feature>
<feature type="region of interest" description="Disordered" evidence="2">
    <location>
        <begin position="445"/>
        <end position="482"/>
    </location>
</feature>
<evidence type="ECO:0000256" key="2">
    <source>
        <dbReference type="SAM" id="MobiDB-lite"/>
    </source>
</evidence>
<name>A0A0M2NLP7_9FIRM</name>
<dbReference type="InterPro" id="IPR006343">
    <property type="entry name" value="DnaB/C_C"/>
</dbReference>
<comment type="similarity">
    <text evidence="1">Belongs to the DnaB/DnaD family.</text>
</comment>
<organism evidence="4 5">
    <name type="scientific">Christensenella hongkongensis</name>
    <dbReference type="NCBI Taxonomy" id="270498"/>
    <lineage>
        <taxon>Bacteria</taxon>
        <taxon>Bacillati</taxon>
        <taxon>Bacillota</taxon>
        <taxon>Clostridia</taxon>
        <taxon>Christensenellales</taxon>
        <taxon>Christensenellaceae</taxon>
        <taxon>Christensenella</taxon>
    </lineage>
</organism>
<dbReference type="EMBL" id="LAYJ01000088">
    <property type="protein sequence ID" value="KKI51165.1"/>
    <property type="molecule type" value="Genomic_DNA"/>
</dbReference>
<dbReference type="PANTHER" id="PTHR37293">
    <property type="entry name" value="PHAGE REPLICATION PROTEIN-RELATED"/>
    <property type="match status" value="1"/>
</dbReference>
<feature type="domain" description="DnaB/C C-terminal" evidence="3">
    <location>
        <begin position="207"/>
        <end position="265"/>
    </location>
</feature>